<dbReference type="Gene3D" id="1.10.530.10">
    <property type="match status" value="1"/>
</dbReference>
<evidence type="ECO:0000256" key="1">
    <source>
        <dbReference type="ARBA" id="ARBA00007734"/>
    </source>
</evidence>
<reference evidence="4" key="1">
    <citation type="journal article" date="2022" name="ISME J.">
        <title>Identification of active gaseous-alkane degraders at natural gas seeps.</title>
        <authorList>
            <person name="Farhan Ul Haque M."/>
            <person name="Hernandez M."/>
            <person name="Crombie A.T."/>
            <person name="Murrell J.C."/>
        </authorList>
    </citation>
    <scope>NUCLEOTIDE SEQUENCE</scope>
    <source>
        <strain evidence="4">PC2</strain>
    </source>
</reference>
<evidence type="ECO:0000313" key="5">
    <source>
        <dbReference type="Proteomes" id="UP001139104"/>
    </source>
</evidence>
<evidence type="ECO:0000256" key="2">
    <source>
        <dbReference type="ARBA" id="ARBA00009387"/>
    </source>
</evidence>
<dbReference type="CDD" id="cd00254">
    <property type="entry name" value="LT-like"/>
    <property type="match status" value="1"/>
</dbReference>
<dbReference type="InterPro" id="IPR023346">
    <property type="entry name" value="Lysozyme-like_dom_sf"/>
</dbReference>
<proteinExistence type="inferred from homology"/>
<accession>A0ABS9Z6I2</accession>
<comment type="similarity">
    <text evidence="1">Belongs to the transglycosylase Slt family.</text>
</comment>
<sequence length="321" mass="34916">MTGLAVVPAHAGETSANAVEYASVAKSAIHRVAAVPLPPQHTAPAPAASVLARRIVTIKKVCDEISLAARTYHLPKKFLLRLIWQESRFNPKAVSPAGAQGIAQFMPATAQWRGLDDPFDWSLSIEHSGRWLGELRQQFGNLGLAAAAYNAGPGRVQDWLAGAGGLPEETRAYVRTITGRNADDWIGQRDASASVETRLDDMECPPRSYRPMTALSAEPDAAWKKGKHARSAGPKSRVRPWALQLIGDRSKSAAMQQYATMRRHFPTILGSHAPEVVARRIGGRRPTFWYQIRVSEVTRQSAASLCSRLKSAGGDCLVIPN</sequence>
<comment type="caution">
    <text evidence="4">The sequence shown here is derived from an EMBL/GenBank/DDBJ whole genome shotgun (WGS) entry which is preliminary data.</text>
</comment>
<evidence type="ECO:0000313" key="4">
    <source>
        <dbReference type="EMBL" id="MCI4683258.1"/>
    </source>
</evidence>
<dbReference type="InterPro" id="IPR008258">
    <property type="entry name" value="Transglycosylase_SLT_dom_1"/>
</dbReference>
<keyword evidence="5" id="KW-1185">Reference proteome</keyword>
<dbReference type="SUPFAM" id="SSF53955">
    <property type="entry name" value="Lysozyme-like"/>
    <property type="match status" value="1"/>
</dbReference>
<evidence type="ECO:0000259" key="3">
    <source>
        <dbReference type="Pfam" id="PF01464"/>
    </source>
</evidence>
<comment type="similarity">
    <text evidence="2">Belongs to the virb1 family.</text>
</comment>
<name>A0ABS9Z6I2_9HYPH</name>
<dbReference type="EMBL" id="JAIVFP010000001">
    <property type="protein sequence ID" value="MCI4683258.1"/>
    <property type="molecule type" value="Genomic_DNA"/>
</dbReference>
<organism evidence="4 5">
    <name type="scientific">Candidatus Rhodoblastus alkanivorans</name>
    <dbReference type="NCBI Taxonomy" id="2954117"/>
    <lineage>
        <taxon>Bacteria</taxon>
        <taxon>Pseudomonadati</taxon>
        <taxon>Pseudomonadota</taxon>
        <taxon>Alphaproteobacteria</taxon>
        <taxon>Hyphomicrobiales</taxon>
        <taxon>Rhodoblastaceae</taxon>
        <taxon>Rhodoblastus</taxon>
    </lineage>
</organism>
<feature type="domain" description="Transglycosylase SLT" evidence="3">
    <location>
        <begin position="68"/>
        <end position="166"/>
    </location>
</feature>
<protein>
    <submittedName>
        <fullName evidence="4">Lytic transglycosylase domain-containing protein</fullName>
    </submittedName>
</protein>
<dbReference type="RefSeq" id="WP_243067220.1">
    <property type="nucleotide sequence ID" value="NZ_JAIVFK010000028.1"/>
</dbReference>
<dbReference type="PANTHER" id="PTHR37423">
    <property type="entry name" value="SOLUBLE LYTIC MUREIN TRANSGLYCOSYLASE-RELATED"/>
    <property type="match status" value="1"/>
</dbReference>
<gene>
    <name evidence="4" type="ORF">K2U94_10830</name>
</gene>
<dbReference type="Proteomes" id="UP001139104">
    <property type="component" value="Unassembled WGS sequence"/>
</dbReference>
<dbReference type="PANTHER" id="PTHR37423:SF2">
    <property type="entry name" value="MEMBRANE-BOUND LYTIC MUREIN TRANSGLYCOSYLASE C"/>
    <property type="match status" value="1"/>
</dbReference>
<dbReference type="Pfam" id="PF01464">
    <property type="entry name" value="SLT"/>
    <property type="match status" value="1"/>
</dbReference>